<sequence length="166" mass="19289">MIVGYSTPDSGKIFYDTSNELGKDSDFLQDAGISINAPQFMKTWTGLENLQYLANIKKVCSDKELMNLIKVFDLENVIEKKYKTYSLGMQQKLRIIQALMDNPMYLILDEPFEALDKKTKLITRNYLDMYLSKDPNRKLIYTSHDETDDDFADCILEINDRTIDMI</sequence>
<dbReference type="GeneID" id="78287903"/>
<dbReference type="Proteomes" id="UP000198558">
    <property type="component" value="Unassembled WGS sequence"/>
</dbReference>
<dbReference type="GO" id="GO:0005524">
    <property type="term" value="F:ATP binding"/>
    <property type="evidence" value="ECO:0007669"/>
    <property type="project" value="UniProtKB-KW"/>
</dbReference>
<organism evidence="5 6">
    <name type="scientific">Thomasclavelia cocleata</name>
    <dbReference type="NCBI Taxonomy" id="69824"/>
    <lineage>
        <taxon>Bacteria</taxon>
        <taxon>Bacillati</taxon>
        <taxon>Bacillota</taxon>
        <taxon>Erysipelotrichia</taxon>
        <taxon>Erysipelotrichales</taxon>
        <taxon>Coprobacillaceae</taxon>
        <taxon>Thomasclavelia</taxon>
    </lineage>
</organism>
<keyword evidence="2" id="KW-0547">Nucleotide-binding</keyword>
<evidence type="ECO:0000256" key="1">
    <source>
        <dbReference type="ARBA" id="ARBA00022448"/>
    </source>
</evidence>
<evidence type="ECO:0000313" key="5">
    <source>
        <dbReference type="EMBL" id="SET32394.1"/>
    </source>
</evidence>
<dbReference type="InterPro" id="IPR051782">
    <property type="entry name" value="ABC_Transporter_VariousFunc"/>
</dbReference>
<evidence type="ECO:0000313" key="6">
    <source>
        <dbReference type="Proteomes" id="UP000198558"/>
    </source>
</evidence>
<reference evidence="6" key="1">
    <citation type="submission" date="2016-10" db="EMBL/GenBank/DDBJ databases">
        <authorList>
            <person name="Varghese N."/>
            <person name="Submissions S."/>
        </authorList>
    </citation>
    <scope>NUCLEOTIDE SEQUENCE [LARGE SCALE GENOMIC DNA]</scope>
    <source>
        <strain evidence="6">DSM 1551</strain>
    </source>
</reference>
<dbReference type="EMBL" id="FOIN01000006">
    <property type="protein sequence ID" value="SET32394.1"/>
    <property type="molecule type" value="Genomic_DNA"/>
</dbReference>
<accession>A0A1I0DIY8</accession>
<dbReference type="RefSeq" id="WP_272481903.1">
    <property type="nucleotide sequence ID" value="NZ_FOIN01000006.1"/>
</dbReference>
<dbReference type="InterPro" id="IPR027417">
    <property type="entry name" value="P-loop_NTPase"/>
</dbReference>
<proteinExistence type="predicted"/>
<evidence type="ECO:0000256" key="3">
    <source>
        <dbReference type="ARBA" id="ARBA00022840"/>
    </source>
</evidence>
<keyword evidence="1" id="KW-0813">Transport</keyword>
<gene>
    <name evidence="5" type="ORF">SAMN04489758_10665</name>
</gene>
<dbReference type="AlphaFoldDB" id="A0A1I0DIY8"/>
<dbReference type="PANTHER" id="PTHR42939:SF1">
    <property type="entry name" value="ABC TRANSPORTER ATP-BINDING PROTEIN ALBC-RELATED"/>
    <property type="match status" value="1"/>
</dbReference>
<dbReference type="InterPro" id="IPR003439">
    <property type="entry name" value="ABC_transporter-like_ATP-bd"/>
</dbReference>
<name>A0A1I0DIY8_9FIRM</name>
<dbReference type="CDD" id="cd00267">
    <property type="entry name" value="ABC_ATPase"/>
    <property type="match status" value="1"/>
</dbReference>
<keyword evidence="6" id="KW-1185">Reference proteome</keyword>
<dbReference type="PANTHER" id="PTHR42939">
    <property type="entry name" value="ABC TRANSPORTER ATP-BINDING PROTEIN ALBC-RELATED"/>
    <property type="match status" value="1"/>
</dbReference>
<feature type="domain" description="ABC transporter" evidence="4">
    <location>
        <begin position="1"/>
        <end position="112"/>
    </location>
</feature>
<keyword evidence="3 5" id="KW-0067">ATP-binding</keyword>
<dbReference type="GO" id="GO:0016887">
    <property type="term" value="F:ATP hydrolysis activity"/>
    <property type="evidence" value="ECO:0007669"/>
    <property type="project" value="InterPro"/>
</dbReference>
<protein>
    <submittedName>
        <fullName evidence="5">ABC-2 type transport system ATP-binding protein</fullName>
    </submittedName>
</protein>
<evidence type="ECO:0000259" key="4">
    <source>
        <dbReference type="Pfam" id="PF00005"/>
    </source>
</evidence>
<dbReference type="SUPFAM" id="SSF52540">
    <property type="entry name" value="P-loop containing nucleoside triphosphate hydrolases"/>
    <property type="match status" value="1"/>
</dbReference>
<dbReference type="Gene3D" id="3.40.50.300">
    <property type="entry name" value="P-loop containing nucleotide triphosphate hydrolases"/>
    <property type="match status" value="1"/>
</dbReference>
<evidence type="ECO:0000256" key="2">
    <source>
        <dbReference type="ARBA" id="ARBA00022741"/>
    </source>
</evidence>
<dbReference type="Pfam" id="PF00005">
    <property type="entry name" value="ABC_tran"/>
    <property type="match status" value="1"/>
</dbReference>